<dbReference type="Gene3D" id="2.40.240.10">
    <property type="entry name" value="Ribosomal Protein L25, Chain P"/>
    <property type="match status" value="1"/>
</dbReference>
<keyword evidence="3 5" id="KW-0689">Ribosomal protein</keyword>
<evidence type="ECO:0000313" key="9">
    <source>
        <dbReference type="EMBL" id="OGY66821.1"/>
    </source>
</evidence>
<sequence length="235" mass="25673">MELIAQKREIFGRAVKPLRAKGFVPAELYGRGLENLHLAVSKKELSKVFKQAGENGMVTLLVDQEKRPVLIHDLQLDPVTDEALSVDFYQVRLDEKIKIKVPVEFIGVASAVKDKSGILVKAVQEVEVEALPADIPHSIPVNLESLIDIGKSIRLKDLAIQGDFKFLIEPETVLATITAPVTEEKEAELAQAVDLSTVKVESEEKKADRDAKKAEEGVAKTPAAETPAKPAKPAK</sequence>
<evidence type="ECO:0000256" key="4">
    <source>
        <dbReference type="ARBA" id="ARBA00023274"/>
    </source>
</evidence>
<organism evidence="9 10">
    <name type="scientific">Candidatus Harrisonbacteria bacterium RIFCSPLOWO2_02_FULL_41_13b</name>
    <dbReference type="NCBI Taxonomy" id="1798409"/>
    <lineage>
        <taxon>Bacteria</taxon>
        <taxon>Candidatus Harrisoniibacteriota</taxon>
    </lineage>
</organism>
<dbReference type="STRING" id="1798409.A3I24_03980"/>
<dbReference type="PANTHER" id="PTHR33284:SF1">
    <property type="entry name" value="RIBOSOMAL PROTEIN L25_GLN-TRNA SYNTHETASE, ANTI-CODON-BINDING DOMAIN-CONTAINING PROTEIN"/>
    <property type="match status" value="1"/>
</dbReference>
<dbReference type="InterPro" id="IPR020056">
    <property type="entry name" value="Rbsml_bL25/Gln-tRNA_synth_N"/>
</dbReference>
<dbReference type="Pfam" id="PF14693">
    <property type="entry name" value="Ribosomal_TL5_C"/>
    <property type="match status" value="1"/>
</dbReference>
<keyword evidence="4 5" id="KW-0687">Ribonucleoprotein</keyword>
<dbReference type="InterPro" id="IPR020057">
    <property type="entry name" value="Ribosomal_bL25_b-dom"/>
</dbReference>
<proteinExistence type="inferred from homology"/>
<dbReference type="InterPro" id="IPR029751">
    <property type="entry name" value="Ribosomal_L25_dom"/>
</dbReference>
<dbReference type="InterPro" id="IPR037121">
    <property type="entry name" value="Ribosomal_bL25_C"/>
</dbReference>
<dbReference type="Proteomes" id="UP000177690">
    <property type="component" value="Unassembled WGS sequence"/>
</dbReference>
<evidence type="ECO:0000256" key="3">
    <source>
        <dbReference type="ARBA" id="ARBA00022980"/>
    </source>
</evidence>
<dbReference type="GO" id="GO:0022625">
    <property type="term" value="C:cytosolic large ribosomal subunit"/>
    <property type="evidence" value="ECO:0007669"/>
    <property type="project" value="TreeGrafter"/>
</dbReference>
<evidence type="ECO:0000256" key="5">
    <source>
        <dbReference type="HAMAP-Rule" id="MF_01334"/>
    </source>
</evidence>
<dbReference type="Gene3D" id="2.170.120.20">
    <property type="entry name" value="Ribosomal protein L25, beta domain"/>
    <property type="match status" value="1"/>
</dbReference>
<evidence type="ECO:0000256" key="2">
    <source>
        <dbReference type="ARBA" id="ARBA00022884"/>
    </source>
</evidence>
<evidence type="ECO:0000256" key="6">
    <source>
        <dbReference type="SAM" id="MobiDB-lite"/>
    </source>
</evidence>
<feature type="compositionally biased region" description="Low complexity" evidence="6">
    <location>
        <begin position="219"/>
        <end position="235"/>
    </location>
</feature>
<dbReference type="SUPFAM" id="SSF50715">
    <property type="entry name" value="Ribosomal protein L25-like"/>
    <property type="match status" value="1"/>
</dbReference>
<comment type="function">
    <text evidence="5">This is one of the proteins that binds to the 5S RNA in the ribosome where it forms part of the central protuberance.</text>
</comment>
<evidence type="ECO:0000259" key="8">
    <source>
        <dbReference type="Pfam" id="PF14693"/>
    </source>
</evidence>
<accession>A0A1G1ZQM8</accession>
<dbReference type="NCBIfam" id="TIGR00731">
    <property type="entry name" value="bL25_bact_ctc"/>
    <property type="match status" value="1"/>
</dbReference>
<dbReference type="GO" id="GO:0008097">
    <property type="term" value="F:5S rRNA binding"/>
    <property type="evidence" value="ECO:0007669"/>
    <property type="project" value="InterPro"/>
</dbReference>
<reference evidence="9 10" key="1">
    <citation type="journal article" date="2016" name="Nat. Commun.">
        <title>Thousands of microbial genomes shed light on interconnected biogeochemical processes in an aquifer system.</title>
        <authorList>
            <person name="Anantharaman K."/>
            <person name="Brown C.T."/>
            <person name="Hug L.A."/>
            <person name="Sharon I."/>
            <person name="Castelle C.J."/>
            <person name="Probst A.J."/>
            <person name="Thomas B.C."/>
            <person name="Singh A."/>
            <person name="Wilkins M.J."/>
            <person name="Karaoz U."/>
            <person name="Brodie E.L."/>
            <person name="Williams K.H."/>
            <person name="Hubbard S.S."/>
            <person name="Banfield J.F."/>
        </authorList>
    </citation>
    <scope>NUCLEOTIDE SEQUENCE [LARGE SCALE GENOMIC DNA]</scope>
</reference>
<dbReference type="Pfam" id="PF01386">
    <property type="entry name" value="Ribosomal_L25p"/>
    <property type="match status" value="1"/>
</dbReference>
<gene>
    <name evidence="5" type="primary">rplY</name>
    <name evidence="5" type="synonym">ctc</name>
    <name evidence="9" type="ORF">A3I24_03980</name>
</gene>
<feature type="region of interest" description="Disordered" evidence="6">
    <location>
        <begin position="199"/>
        <end position="235"/>
    </location>
</feature>
<dbReference type="EMBL" id="MHJL01000034">
    <property type="protein sequence ID" value="OGY66821.1"/>
    <property type="molecule type" value="Genomic_DNA"/>
</dbReference>
<feature type="domain" description="Large ribosomal subunit protein bL25 beta" evidence="8">
    <location>
        <begin position="96"/>
        <end position="180"/>
    </location>
</feature>
<comment type="caution">
    <text evidence="9">The sequence shown here is derived from an EMBL/GenBank/DDBJ whole genome shotgun (WGS) entry which is preliminary data.</text>
</comment>
<comment type="similarity">
    <text evidence="5">Belongs to the bacterial ribosomal protein bL25 family. CTC subfamily.</text>
</comment>
<protein>
    <recommendedName>
        <fullName evidence="5">Large ribosomal subunit protein bL25</fullName>
    </recommendedName>
    <alternativeName>
        <fullName evidence="5">General stress protein CTC</fullName>
    </alternativeName>
</protein>
<keyword evidence="2 5" id="KW-0694">RNA-binding</keyword>
<evidence type="ECO:0000256" key="1">
    <source>
        <dbReference type="ARBA" id="ARBA00022730"/>
    </source>
</evidence>
<evidence type="ECO:0000259" key="7">
    <source>
        <dbReference type="Pfam" id="PF01386"/>
    </source>
</evidence>
<keyword evidence="1 5" id="KW-0699">rRNA-binding</keyword>
<dbReference type="HAMAP" id="MF_01334">
    <property type="entry name" value="Ribosomal_bL25_CTC"/>
    <property type="match status" value="1"/>
</dbReference>
<dbReference type="InterPro" id="IPR020930">
    <property type="entry name" value="Ribosomal_uL5_bac-type"/>
</dbReference>
<dbReference type="CDD" id="cd00495">
    <property type="entry name" value="Ribosomal_L25_TL5_CTC"/>
    <property type="match status" value="1"/>
</dbReference>
<feature type="domain" description="Large ribosomal subunit protein bL25 L25" evidence="7">
    <location>
        <begin position="4"/>
        <end position="88"/>
    </location>
</feature>
<comment type="subunit">
    <text evidence="5">Part of the 50S ribosomal subunit; part of the 5S rRNA/L5/L18/L25 subcomplex. Contacts the 5S rRNA. Binds to the 5S rRNA independently of L5 and L18.</text>
</comment>
<dbReference type="InterPro" id="IPR011035">
    <property type="entry name" value="Ribosomal_bL25/Gln-tRNA_synth"/>
</dbReference>
<name>A0A1G1ZQM8_9BACT</name>
<feature type="compositionally biased region" description="Basic and acidic residues" evidence="6">
    <location>
        <begin position="200"/>
        <end position="218"/>
    </location>
</feature>
<dbReference type="GO" id="GO:0006412">
    <property type="term" value="P:translation"/>
    <property type="evidence" value="ECO:0007669"/>
    <property type="project" value="UniProtKB-UniRule"/>
</dbReference>
<dbReference type="AlphaFoldDB" id="A0A1G1ZQM8"/>
<dbReference type="InterPro" id="IPR001021">
    <property type="entry name" value="Ribosomal_bL25_long"/>
</dbReference>
<evidence type="ECO:0000313" key="10">
    <source>
        <dbReference type="Proteomes" id="UP000177690"/>
    </source>
</evidence>
<dbReference type="PANTHER" id="PTHR33284">
    <property type="entry name" value="RIBOSOMAL PROTEIN L25/GLN-TRNA SYNTHETASE, ANTI-CODON-BINDING DOMAIN-CONTAINING PROTEIN"/>
    <property type="match status" value="1"/>
</dbReference>
<dbReference type="GO" id="GO:0003735">
    <property type="term" value="F:structural constituent of ribosome"/>
    <property type="evidence" value="ECO:0007669"/>
    <property type="project" value="InterPro"/>
</dbReference>